<sequence>MAATEVDVDGRRVRLSSLERVLYPEAGFTKAHALDYYARIAPVLLPYLHGRPMTLKRYPEGVNGPHFYDKHCTGAPPWVDVAPVWSERQGADIKFCKLEDTASVLWSVNRGNLEMHPLLSVAPDHETPTTLVFDLDPGVPAGPLDAARIALVLRDMLAGVGLESWVKASGGVGVQVYVPLNTSVSFAETKAFARRVAELLAARLPDRVVARADKALRRGKVLVDWGQNDRHKSTVAAYSLRAKRAWPTVSAPLEWDELAEAVASGDEDALLLSPAAALERVAARGDVFAPVLTLQQRLP</sequence>
<accession>A0ABT4RDZ7</accession>
<keyword evidence="3" id="KW-1185">Reference proteome</keyword>
<dbReference type="EMBL" id="JAPCID010000006">
    <property type="protein sequence ID" value="MDA0136758.1"/>
    <property type="molecule type" value="Genomic_DNA"/>
</dbReference>
<dbReference type="NCBIfam" id="TIGR02778">
    <property type="entry name" value="ligD_pol"/>
    <property type="match status" value="1"/>
</dbReference>
<keyword evidence="2" id="KW-0436">Ligase</keyword>
<protein>
    <submittedName>
        <fullName evidence="2">Non-homologous end-joining DNA ligase</fullName>
        <ecNumber evidence="2">6.5.1.1</ecNumber>
    </submittedName>
</protein>
<dbReference type="InterPro" id="IPR014145">
    <property type="entry name" value="LigD_pol_dom"/>
</dbReference>
<evidence type="ECO:0000259" key="1">
    <source>
        <dbReference type="Pfam" id="PF21686"/>
    </source>
</evidence>
<organism evidence="2 3">
    <name type="scientific">Solirubrobacter deserti</name>
    <dbReference type="NCBI Taxonomy" id="2282478"/>
    <lineage>
        <taxon>Bacteria</taxon>
        <taxon>Bacillati</taxon>
        <taxon>Actinomycetota</taxon>
        <taxon>Thermoleophilia</taxon>
        <taxon>Solirubrobacterales</taxon>
        <taxon>Solirubrobacteraceae</taxon>
        <taxon>Solirubrobacter</taxon>
    </lineage>
</organism>
<name>A0ABT4RDZ7_9ACTN</name>
<evidence type="ECO:0000313" key="2">
    <source>
        <dbReference type="EMBL" id="MDA0136758.1"/>
    </source>
</evidence>
<dbReference type="CDD" id="cd04861">
    <property type="entry name" value="LigD_Pol_like"/>
    <property type="match status" value="1"/>
</dbReference>
<dbReference type="InterPro" id="IPR052171">
    <property type="entry name" value="NHEJ_LigD"/>
</dbReference>
<dbReference type="EC" id="6.5.1.1" evidence="2"/>
<gene>
    <name evidence="2" type="primary">ligD</name>
    <name evidence="2" type="ORF">OJ962_04555</name>
</gene>
<dbReference type="Pfam" id="PF21686">
    <property type="entry name" value="LigD_Prim-Pol"/>
    <property type="match status" value="1"/>
</dbReference>
<reference evidence="2" key="1">
    <citation type="submission" date="2022-10" db="EMBL/GenBank/DDBJ databases">
        <title>The WGS of Solirubrobacter sp. CPCC 204708.</title>
        <authorList>
            <person name="Jiang Z."/>
        </authorList>
    </citation>
    <scope>NUCLEOTIDE SEQUENCE</scope>
    <source>
        <strain evidence="2">CPCC 204708</strain>
    </source>
</reference>
<comment type="caution">
    <text evidence="2">The sequence shown here is derived from an EMBL/GenBank/DDBJ whole genome shotgun (WGS) entry which is preliminary data.</text>
</comment>
<evidence type="ECO:0000313" key="3">
    <source>
        <dbReference type="Proteomes" id="UP001147700"/>
    </source>
</evidence>
<feature type="domain" description="DNA ligase D polymerase" evidence="1">
    <location>
        <begin position="29"/>
        <end position="287"/>
    </location>
</feature>
<proteinExistence type="predicted"/>
<dbReference type="PANTHER" id="PTHR42705">
    <property type="entry name" value="BIFUNCTIONAL NON-HOMOLOGOUS END JOINING PROTEIN LIGD"/>
    <property type="match status" value="1"/>
</dbReference>
<dbReference type="RefSeq" id="WP_202953627.1">
    <property type="nucleotide sequence ID" value="NZ_JAPCID010000006.1"/>
</dbReference>
<dbReference type="GO" id="GO:0003910">
    <property type="term" value="F:DNA ligase (ATP) activity"/>
    <property type="evidence" value="ECO:0007669"/>
    <property type="project" value="UniProtKB-EC"/>
</dbReference>
<dbReference type="Gene3D" id="3.90.920.10">
    <property type="entry name" value="DNA primase, PRIM domain"/>
    <property type="match status" value="1"/>
</dbReference>
<dbReference type="Proteomes" id="UP001147700">
    <property type="component" value="Unassembled WGS sequence"/>
</dbReference>
<dbReference type="PANTHER" id="PTHR42705:SF2">
    <property type="entry name" value="BIFUNCTIONAL NON-HOMOLOGOUS END JOINING PROTEIN LIGD"/>
    <property type="match status" value="1"/>
</dbReference>